<reference evidence="4" key="2">
    <citation type="journal article" date="2021" name="PeerJ">
        <title>Extensive microbial diversity within the chicken gut microbiome revealed by metagenomics and culture.</title>
        <authorList>
            <person name="Gilroy R."/>
            <person name="Ravi A."/>
            <person name="Getino M."/>
            <person name="Pursley I."/>
            <person name="Horton D.L."/>
            <person name="Alikhan N.F."/>
            <person name="Baker D."/>
            <person name="Gharbi K."/>
            <person name="Hall N."/>
            <person name="Watson M."/>
            <person name="Adriaenssens E.M."/>
            <person name="Foster-Nyarko E."/>
            <person name="Jarju S."/>
            <person name="Secka A."/>
            <person name="Antonio M."/>
            <person name="Oren A."/>
            <person name="Chaudhuri R.R."/>
            <person name="La Ragione R."/>
            <person name="Hildebrand F."/>
            <person name="Pallen M.J."/>
        </authorList>
    </citation>
    <scope>NUCLEOTIDE SEQUENCE</scope>
    <source>
        <strain evidence="4">23406</strain>
    </source>
</reference>
<dbReference type="GO" id="GO:0016788">
    <property type="term" value="F:hydrolase activity, acting on ester bonds"/>
    <property type="evidence" value="ECO:0007669"/>
    <property type="project" value="InterPro"/>
</dbReference>
<accession>A0A9D1NC18</accession>
<dbReference type="GO" id="GO:0046872">
    <property type="term" value="F:metal ion binding"/>
    <property type="evidence" value="ECO:0007669"/>
    <property type="project" value="UniProtKB-KW"/>
</dbReference>
<dbReference type="InterPro" id="IPR001130">
    <property type="entry name" value="TatD-like"/>
</dbReference>
<dbReference type="Pfam" id="PF01026">
    <property type="entry name" value="TatD_DNase"/>
    <property type="match status" value="1"/>
</dbReference>
<evidence type="ECO:0000256" key="1">
    <source>
        <dbReference type="ARBA" id="ARBA00022723"/>
    </source>
</evidence>
<dbReference type="PROSITE" id="PS01137">
    <property type="entry name" value="TATD_1"/>
    <property type="match status" value="1"/>
</dbReference>
<dbReference type="InterPro" id="IPR018228">
    <property type="entry name" value="DNase_TatD-rel_CS"/>
</dbReference>
<sequence>MIDTHCHLNDERLQPLAEGIVADFGRDGLSAAINVGYDLDSSRKAVEQAMAYAPVYAAVGIHPHDAKSATPEQYQTLCRLAEAEKVVAYGEIGLDFYYDLSDRDVQRKVMLEQLEIAAGLKLPVIFHVRDAYGLALELLKQNRSKLIYGGVMHCYGGSAELAKEFVRLGLHVAFGGAVTFKNAHKDDVIRAVAPERLLLETDCPYMTPVPYRGQLNLPKYVGLVAEKIEAVTGRADIGIQTERNARALFGINRAV</sequence>
<keyword evidence="1 3" id="KW-0479">Metal-binding</keyword>
<organism evidence="4 5">
    <name type="scientific">Candidatus Stercoripulliclostridium merdipullorum</name>
    <dbReference type="NCBI Taxonomy" id="2840952"/>
    <lineage>
        <taxon>Bacteria</taxon>
        <taxon>Bacillati</taxon>
        <taxon>Bacillota</taxon>
        <taxon>Clostridia</taxon>
        <taxon>Eubacteriales</taxon>
        <taxon>Candidatus Stercoripulliclostridium</taxon>
    </lineage>
</organism>
<evidence type="ECO:0000313" key="4">
    <source>
        <dbReference type="EMBL" id="HIU99820.1"/>
    </source>
</evidence>
<gene>
    <name evidence="4" type="ORF">IAB14_01740</name>
</gene>
<feature type="binding site" evidence="3">
    <location>
        <position position="5"/>
    </location>
    <ligand>
        <name>a divalent metal cation</name>
        <dbReference type="ChEBI" id="CHEBI:60240"/>
        <label>1</label>
    </ligand>
</feature>
<dbReference type="GO" id="GO:0004536">
    <property type="term" value="F:DNA nuclease activity"/>
    <property type="evidence" value="ECO:0007669"/>
    <property type="project" value="InterPro"/>
</dbReference>
<evidence type="ECO:0000256" key="3">
    <source>
        <dbReference type="PIRSR" id="PIRSR005902-1"/>
    </source>
</evidence>
<dbReference type="NCBIfam" id="TIGR00010">
    <property type="entry name" value="YchF/TatD family DNA exonuclease"/>
    <property type="match status" value="1"/>
</dbReference>
<keyword evidence="2 4" id="KW-0378">Hydrolase</keyword>
<dbReference type="CDD" id="cd01310">
    <property type="entry name" value="TatD_DNAse"/>
    <property type="match status" value="1"/>
</dbReference>
<name>A0A9D1NC18_9FIRM</name>
<dbReference type="EMBL" id="DVOH01000013">
    <property type="protein sequence ID" value="HIU99820.1"/>
    <property type="molecule type" value="Genomic_DNA"/>
</dbReference>
<feature type="binding site" evidence="3">
    <location>
        <position position="127"/>
    </location>
    <ligand>
        <name>a divalent metal cation</name>
        <dbReference type="ChEBI" id="CHEBI:60240"/>
        <label>2</label>
    </ligand>
</feature>
<dbReference type="InterPro" id="IPR015991">
    <property type="entry name" value="TatD/YcfH-like"/>
</dbReference>
<evidence type="ECO:0000256" key="2">
    <source>
        <dbReference type="ARBA" id="ARBA00022801"/>
    </source>
</evidence>
<proteinExistence type="predicted"/>
<reference evidence="4" key="1">
    <citation type="submission" date="2020-10" db="EMBL/GenBank/DDBJ databases">
        <authorList>
            <person name="Gilroy R."/>
        </authorList>
    </citation>
    <scope>NUCLEOTIDE SEQUENCE</scope>
    <source>
        <strain evidence="4">23406</strain>
    </source>
</reference>
<feature type="binding site" evidence="3">
    <location>
        <position position="7"/>
    </location>
    <ligand>
        <name>a divalent metal cation</name>
        <dbReference type="ChEBI" id="CHEBI:60240"/>
        <label>1</label>
    </ligand>
</feature>
<feature type="binding site" evidence="3">
    <location>
        <position position="202"/>
    </location>
    <ligand>
        <name>a divalent metal cation</name>
        <dbReference type="ChEBI" id="CHEBI:60240"/>
        <label>1</label>
    </ligand>
</feature>
<dbReference type="Gene3D" id="3.20.20.140">
    <property type="entry name" value="Metal-dependent hydrolases"/>
    <property type="match status" value="1"/>
</dbReference>
<dbReference type="SUPFAM" id="SSF51556">
    <property type="entry name" value="Metallo-dependent hydrolases"/>
    <property type="match status" value="1"/>
</dbReference>
<dbReference type="AlphaFoldDB" id="A0A9D1NC18"/>
<dbReference type="InterPro" id="IPR032466">
    <property type="entry name" value="Metal_Hydrolase"/>
</dbReference>
<dbReference type="PANTHER" id="PTHR46124">
    <property type="entry name" value="D-AMINOACYL-TRNA DEACYLASE"/>
    <property type="match status" value="1"/>
</dbReference>
<protein>
    <submittedName>
        <fullName evidence="4">TatD family hydrolase</fullName>
    </submittedName>
</protein>
<evidence type="ECO:0000313" key="5">
    <source>
        <dbReference type="Proteomes" id="UP000886891"/>
    </source>
</evidence>
<feature type="binding site" evidence="3">
    <location>
        <position position="153"/>
    </location>
    <ligand>
        <name>a divalent metal cation</name>
        <dbReference type="ChEBI" id="CHEBI:60240"/>
        <label>2</label>
    </ligand>
</feature>
<dbReference type="GO" id="GO:0005829">
    <property type="term" value="C:cytosol"/>
    <property type="evidence" value="ECO:0007669"/>
    <property type="project" value="TreeGrafter"/>
</dbReference>
<dbReference type="FunFam" id="3.20.20.140:FF:000005">
    <property type="entry name" value="TatD family hydrolase"/>
    <property type="match status" value="1"/>
</dbReference>
<dbReference type="PIRSF" id="PIRSF005902">
    <property type="entry name" value="DNase_TatD"/>
    <property type="match status" value="1"/>
</dbReference>
<dbReference type="Proteomes" id="UP000886891">
    <property type="component" value="Unassembled WGS sequence"/>
</dbReference>
<dbReference type="PANTHER" id="PTHR46124:SF2">
    <property type="entry name" value="D-AMINOACYL-TRNA DEACYLASE"/>
    <property type="match status" value="1"/>
</dbReference>
<feature type="binding site" evidence="3">
    <location>
        <position position="91"/>
    </location>
    <ligand>
        <name>a divalent metal cation</name>
        <dbReference type="ChEBI" id="CHEBI:60240"/>
        <label>1</label>
    </ligand>
</feature>
<comment type="caution">
    <text evidence="4">The sequence shown here is derived from an EMBL/GenBank/DDBJ whole genome shotgun (WGS) entry which is preliminary data.</text>
</comment>